<dbReference type="RefSeq" id="WP_137667592.1">
    <property type="nucleotide sequence ID" value="NZ_BJCE01000075.1"/>
</dbReference>
<evidence type="ECO:0000313" key="4">
    <source>
        <dbReference type="Proteomes" id="UP000300142"/>
    </source>
</evidence>
<sequence>MIKFVVDANVGIKWVLPEIHSQAALRLNKPNYQLLVPDFFFPEITNILWKRVRRGEMTLDEAQNDLESLLELPLQICLSSPLMPMALEIAVRVQQAVYDCVYLALAVNNDCQMVTADERFYNALANDKLFSYLCWIEDLP</sequence>
<dbReference type="CDD" id="cd09873">
    <property type="entry name" value="PIN_Pae0151-like"/>
    <property type="match status" value="1"/>
</dbReference>
<accession>A0A480A0Z3</accession>
<keyword evidence="1" id="KW-0460">Magnesium</keyword>
<reference evidence="4" key="1">
    <citation type="submission" date="2019-02" db="EMBL/GenBank/DDBJ databases">
        <title>Draft genome sequence of Sphaerospermopsis reniformis NIES-1949.</title>
        <authorList>
            <person name="Yamaguchi H."/>
            <person name="Suzuki S."/>
            <person name="Kawachi M."/>
        </authorList>
    </citation>
    <scope>NUCLEOTIDE SEQUENCE [LARGE SCALE GENOMIC DNA]</scope>
    <source>
        <strain evidence="4">NIES-1949</strain>
    </source>
</reference>
<protein>
    <submittedName>
        <fullName evidence="3">PilT domain-containing protein</fullName>
    </submittedName>
</protein>
<dbReference type="Proteomes" id="UP000300142">
    <property type="component" value="Unassembled WGS sequence"/>
</dbReference>
<dbReference type="PANTHER" id="PTHR35901">
    <property type="entry name" value="RIBONUCLEASE VAPC3"/>
    <property type="match status" value="1"/>
</dbReference>
<dbReference type="InterPro" id="IPR002716">
    <property type="entry name" value="PIN_dom"/>
</dbReference>
<comment type="caution">
    <text evidence="3">The sequence shown here is derived from an EMBL/GenBank/DDBJ whole genome shotgun (WGS) entry which is preliminary data.</text>
</comment>
<dbReference type="Gene3D" id="3.40.50.1010">
    <property type="entry name" value="5'-nuclease"/>
    <property type="match status" value="1"/>
</dbReference>
<dbReference type="PANTHER" id="PTHR35901:SF1">
    <property type="entry name" value="EXONUCLEASE VAPC9"/>
    <property type="match status" value="1"/>
</dbReference>
<evidence type="ECO:0000313" key="3">
    <source>
        <dbReference type="EMBL" id="GCL37383.1"/>
    </source>
</evidence>
<organism evidence="3 4">
    <name type="scientific">Sphaerospermopsis reniformis</name>
    <dbReference type="NCBI Taxonomy" id="531300"/>
    <lineage>
        <taxon>Bacteria</taxon>
        <taxon>Bacillati</taxon>
        <taxon>Cyanobacteriota</taxon>
        <taxon>Cyanophyceae</taxon>
        <taxon>Nostocales</taxon>
        <taxon>Aphanizomenonaceae</taxon>
        <taxon>Sphaerospermopsis</taxon>
    </lineage>
</organism>
<dbReference type="InterPro" id="IPR051619">
    <property type="entry name" value="TypeII_TA_RNase_PINc/VapC"/>
</dbReference>
<dbReference type="AlphaFoldDB" id="A0A480A0Z3"/>
<dbReference type="InterPro" id="IPR029060">
    <property type="entry name" value="PIN-like_dom_sf"/>
</dbReference>
<evidence type="ECO:0000256" key="1">
    <source>
        <dbReference type="ARBA" id="ARBA00022842"/>
    </source>
</evidence>
<dbReference type="EMBL" id="BJCE01000075">
    <property type="protein sequence ID" value="GCL37383.1"/>
    <property type="molecule type" value="Genomic_DNA"/>
</dbReference>
<dbReference type="Pfam" id="PF01850">
    <property type="entry name" value="PIN"/>
    <property type="match status" value="1"/>
</dbReference>
<dbReference type="InterPro" id="IPR044153">
    <property type="entry name" value="PIN_Pae0151-like"/>
</dbReference>
<proteinExistence type="predicted"/>
<dbReference type="SUPFAM" id="SSF88723">
    <property type="entry name" value="PIN domain-like"/>
    <property type="match status" value="1"/>
</dbReference>
<gene>
    <name evidence="3" type="ORF">SR1949_24910</name>
</gene>
<evidence type="ECO:0000259" key="2">
    <source>
        <dbReference type="Pfam" id="PF01850"/>
    </source>
</evidence>
<name>A0A480A0Z3_9CYAN</name>
<keyword evidence="4" id="KW-1185">Reference proteome</keyword>
<feature type="domain" description="PIN" evidence="2">
    <location>
        <begin position="5"/>
        <end position="122"/>
    </location>
</feature>